<dbReference type="InterPro" id="IPR010982">
    <property type="entry name" value="Lambda_DNA-bd_dom_sf"/>
</dbReference>
<accession>A0A3N0ECK5</accession>
<proteinExistence type="predicted"/>
<dbReference type="InterPro" id="IPR001387">
    <property type="entry name" value="Cro/C1-type_HTH"/>
</dbReference>
<name>A0A3N0ECK5_9ACTN</name>
<dbReference type="CDD" id="cd00093">
    <property type="entry name" value="HTH_XRE"/>
    <property type="match status" value="1"/>
</dbReference>
<dbReference type="Gene3D" id="1.10.260.40">
    <property type="entry name" value="lambda repressor-like DNA-binding domains"/>
    <property type="match status" value="1"/>
</dbReference>
<protein>
    <submittedName>
        <fullName evidence="2">XRE family transcriptional regulator</fullName>
    </submittedName>
</protein>
<feature type="domain" description="HTH cro/C1-type" evidence="1">
    <location>
        <begin position="33"/>
        <end position="85"/>
    </location>
</feature>
<evidence type="ECO:0000259" key="1">
    <source>
        <dbReference type="PROSITE" id="PS50943"/>
    </source>
</evidence>
<sequence>MTDHRPTPRWLWVHPHARSALASGDVGTIVACYRRLTGLSQAALGQQLGYDPSYISLLERGQRRITDHGSLSHLSRALAIPPHALGITTEDDADFRAALQFGDSTVRLAETARQAGRATEAAEELWPLTARLEARLAEGRVDAPTIALLARARVTLGTSLGHVLTEEQLATAARWTGKALTLARHLDDSELLHHVLTMHGNELRKISRTGAAIARLHHALALSTSPVQRGFTLPLLARAAGEHGDADLFDRTIADAEHTLAETGNNGILLTPYSLREIRLRGLLNTGRAHQAAQLAHRPIDTTTAPAPQWGAIERITTANAFMALGDHQSASDALTRALDIAHRHRLPHQIQRILRTTTAPHQSDLHHQAGAALQDLRQLTVPGRGL</sequence>
<comment type="caution">
    <text evidence="2">The sequence shown here is derived from an EMBL/GenBank/DDBJ whole genome shotgun (WGS) entry which is preliminary data.</text>
</comment>
<dbReference type="PROSITE" id="PS50943">
    <property type="entry name" value="HTH_CROC1"/>
    <property type="match status" value="1"/>
</dbReference>
<keyword evidence="3" id="KW-1185">Reference proteome</keyword>
<organism evidence="2 3">
    <name type="scientific">Halostreptopolyspora alba</name>
    <dbReference type="NCBI Taxonomy" id="2487137"/>
    <lineage>
        <taxon>Bacteria</taxon>
        <taxon>Bacillati</taxon>
        <taxon>Actinomycetota</taxon>
        <taxon>Actinomycetes</taxon>
        <taxon>Streptosporangiales</taxon>
        <taxon>Nocardiopsidaceae</taxon>
        <taxon>Halostreptopolyspora</taxon>
    </lineage>
</organism>
<dbReference type="AlphaFoldDB" id="A0A3N0ECK5"/>
<gene>
    <name evidence="2" type="ORF">EFW17_08805</name>
</gene>
<dbReference type="GO" id="GO:0003677">
    <property type="term" value="F:DNA binding"/>
    <property type="evidence" value="ECO:0007669"/>
    <property type="project" value="InterPro"/>
</dbReference>
<evidence type="ECO:0000313" key="3">
    <source>
        <dbReference type="Proteomes" id="UP000269198"/>
    </source>
</evidence>
<dbReference type="Proteomes" id="UP000269198">
    <property type="component" value="Unassembled WGS sequence"/>
</dbReference>
<reference evidence="2 3" key="1">
    <citation type="submission" date="2018-11" db="EMBL/GenBank/DDBJ databases">
        <title>The genome draft of YIM 96095.</title>
        <authorList>
            <person name="Tang S.-K."/>
            <person name="Chunyu W.-X."/>
            <person name="Feng Y.-Z."/>
        </authorList>
    </citation>
    <scope>NUCLEOTIDE SEQUENCE [LARGE SCALE GENOMIC DNA]</scope>
    <source>
        <strain evidence="2 3">YIM 96095</strain>
    </source>
</reference>
<dbReference type="Pfam" id="PF01381">
    <property type="entry name" value="HTH_3"/>
    <property type="match status" value="1"/>
</dbReference>
<dbReference type="RefSeq" id="WP_123200818.1">
    <property type="nucleotide sequence ID" value="NZ_RJMB01000006.1"/>
</dbReference>
<dbReference type="EMBL" id="RJMB01000006">
    <property type="protein sequence ID" value="RNL85561.1"/>
    <property type="molecule type" value="Genomic_DNA"/>
</dbReference>
<evidence type="ECO:0000313" key="2">
    <source>
        <dbReference type="EMBL" id="RNL85561.1"/>
    </source>
</evidence>
<dbReference type="OrthoDB" id="3831424at2"/>
<dbReference type="SUPFAM" id="SSF47413">
    <property type="entry name" value="lambda repressor-like DNA-binding domains"/>
    <property type="match status" value="1"/>
</dbReference>